<keyword evidence="1" id="KW-1133">Transmembrane helix</keyword>
<proteinExistence type="predicted"/>
<feature type="transmembrane region" description="Helical" evidence="1">
    <location>
        <begin position="266"/>
        <end position="286"/>
    </location>
</feature>
<dbReference type="InterPro" id="IPR003675">
    <property type="entry name" value="Rce1/LyrA-like_dom"/>
</dbReference>
<dbReference type="AlphaFoldDB" id="A0A7W2HK20"/>
<dbReference type="EMBL" id="JACEQY010000071">
    <property type="protein sequence ID" value="MBA4866717.1"/>
    <property type="molecule type" value="Genomic_DNA"/>
</dbReference>
<feature type="transmembrane region" description="Helical" evidence="1">
    <location>
        <begin position="241"/>
        <end position="259"/>
    </location>
</feature>
<dbReference type="GO" id="GO:0004175">
    <property type="term" value="F:endopeptidase activity"/>
    <property type="evidence" value="ECO:0007669"/>
    <property type="project" value="UniProtKB-ARBA"/>
</dbReference>
<keyword evidence="3" id="KW-0645">Protease</keyword>
<feature type="domain" description="CAAX prenyl protease 2/Lysostaphin resistance protein A-like" evidence="2">
    <location>
        <begin position="187"/>
        <end position="277"/>
    </location>
</feature>
<evidence type="ECO:0000313" key="4">
    <source>
        <dbReference type="Proteomes" id="UP000586976"/>
    </source>
</evidence>
<dbReference type="PANTHER" id="PTHR39430:SF1">
    <property type="entry name" value="PROTEASE"/>
    <property type="match status" value="1"/>
</dbReference>
<evidence type="ECO:0000313" key="3">
    <source>
        <dbReference type="EMBL" id="MBA4866717.1"/>
    </source>
</evidence>
<keyword evidence="3" id="KW-0378">Hydrolase</keyword>
<dbReference type="Proteomes" id="UP000586976">
    <property type="component" value="Unassembled WGS sequence"/>
</dbReference>
<feature type="transmembrane region" description="Helical" evidence="1">
    <location>
        <begin position="298"/>
        <end position="320"/>
    </location>
</feature>
<reference evidence="3 4" key="1">
    <citation type="submission" date="2020-07" db="EMBL/GenBank/DDBJ databases">
        <title>Streptomyces isolated from Indian soil.</title>
        <authorList>
            <person name="Mandal S."/>
            <person name="Maiti P.K."/>
        </authorList>
    </citation>
    <scope>NUCLEOTIDE SEQUENCE [LARGE SCALE GENOMIC DNA]</scope>
    <source>
        <strain evidence="3 4">PSKA54</strain>
    </source>
</reference>
<sequence length="347" mass="36742">MSILNHAPVIEAPRDVGQAPPPKSRVIAASAGTPYHRLARTDLHRWWRPLVATLVAVVVWFLLQLNVGIGLGVAAGLTGVEPGTGGLIFADPLWDNAALLLTLALLIPGVLIAARLVQRRPAGSLSSVTGRLRWRWLLVCMVAALAAVVLLFNLIAVFTAASGNVPWEGMFALPAGVWADWPTFLTAAAVLVLLVPFQAAAEEYVFRGWIPQVFGCYLRTPWVGIVVGGALFALAHGLGTPWGFAELFLFSLVLGVLVIRTGGLEAAIALHVVNNLFFFLLAATYADGLGDAGGAGAAVAPWPVLAAGAIVWPLYGWVILRLAPRFRIAGTAPESPRRLVKAEAVAE</sequence>
<organism evidence="3 4">
    <name type="scientific">Streptomyces himalayensis subsp. aureolus</name>
    <dbReference type="NCBI Taxonomy" id="2758039"/>
    <lineage>
        <taxon>Bacteria</taxon>
        <taxon>Bacillati</taxon>
        <taxon>Actinomycetota</taxon>
        <taxon>Actinomycetes</taxon>
        <taxon>Kitasatosporales</taxon>
        <taxon>Streptomycetaceae</taxon>
        <taxon>Streptomyces</taxon>
        <taxon>Streptomyces himalayensis</taxon>
    </lineage>
</organism>
<keyword evidence="1" id="KW-0812">Transmembrane</keyword>
<gene>
    <name evidence="3" type="ORF">H1V43_36555</name>
</gene>
<feature type="transmembrane region" description="Helical" evidence="1">
    <location>
        <begin position="50"/>
        <end position="77"/>
    </location>
</feature>
<feature type="transmembrane region" description="Helical" evidence="1">
    <location>
        <begin position="97"/>
        <end position="117"/>
    </location>
</feature>
<feature type="transmembrane region" description="Helical" evidence="1">
    <location>
        <begin position="181"/>
        <end position="201"/>
    </location>
</feature>
<evidence type="ECO:0000259" key="2">
    <source>
        <dbReference type="Pfam" id="PF02517"/>
    </source>
</evidence>
<dbReference type="GO" id="GO:0080120">
    <property type="term" value="P:CAAX-box protein maturation"/>
    <property type="evidence" value="ECO:0007669"/>
    <property type="project" value="UniProtKB-ARBA"/>
</dbReference>
<dbReference type="PANTHER" id="PTHR39430">
    <property type="entry name" value="MEMBRANE-ASSOCIATED PROTEASE-RELATED"/>
    <property type="match status" value="1"/>
</dbReference>
<dbReference type="GO" id="GO:0008237">
    <property type="term" value="F:metallopeptidase activity"/>
    <property type="evidence" value="ECO:0007669"/>
    <property type="project" value="UniProtKB-KW"/>
</dbReference>
<comment type="caution">
    <text evidence="3">The sequence shown here is derived from an EMBL/GenBank/DDBJ whole genome shotgun (WGS) entry which is preliminary data.</text>
</comment>
<dbReference type="Pfam" id="PF02517">
    <property type="entry name" value="Rce1-like"/>
    <property type="match status" value="1"/>
</dbReference>
<feature type="transmembrane region" description="Helical" evidence="1">
    <location>
        <begin position="213"/>
        <end position="235"/>
    </location>
</feature>
<feature type="transmembrane region" description="Helical" evidence="1">
    <location>
        <begin position="137"/>
        <end position="161"/>
    </location>
</feature>
<protein>
    <submittedName>
        <fullName evidence="3">CPBP family intramembrane metalloprotease</fullName>
    </submittedName>
</protein>
<keyword evidence="3" id="KW-0482">Metalloprotease</keyword>
<keyword evidence="4" id="KW-1185">Reference proteome</keyword>
<dbReference type="GO" id="GO:0006508">
    <property type="term" value="P:proteolysis"/>
    <property type="evidence" value="ECO:0007669"/>
    <property type="project" value="UniProtKB-KW"/>
</dbReference>
<evidence type="ECO:0000256" key="1">
    <source>
        <dbReference type="SAM" id="Phobius"/>
    </source>
</evidence>
<keyword evidence="1" id="KW-0472">Membrane</keyword>
<name>A0A7W2HK20_9ACTN</name>
<accession>A0A7W2HK20</accession>
<dbReference type="RefSeq" id="WP_181868080.1">
    <property type="nucleotide sequence ID" value="NZ_JACEQY010000071.1"/>
</dbReference>